<dbReference type="EMBL" id="JAAAUQ010000627">
    <property type="protein sequence ID" value="KAF9148682.1"/>
    <property type="molecule type" value="Genomic_DNA"/>
</dbReference>
<keyword evidence="3" id="KW-1185">Reference proteome</keyword>
<organism evidence="2 3">
    <name type="scientific">Linnemannia schmuckeri</name>
    <dbReference type="NCBI Taxonomy" id="64567"/>
    <lineage>
        <taxon>Eukaryota</taxon>
        <taxon>Fungi</taxon>
        <taxon>Fungi incertae sedis</taxon>
        <taxon>Mucoromycota</taxon>
        <taxon>Mortierellomycotina</taxon>
        <taxon>Mortierellomycetes</taxon>
        <taxon>Mortierellales</taxon>
        <taxon>Mortierellaceae</taxon>
        <taxon>Linnemannia</taxon>
    </lineage>
</organism>
<accession>A0A9P5RVQ9</accession>
<reference evidence="2" key="1">
    <citation type="journal article" date="2020" name="Fungal Divers.">
        <title>Resolving the Mortierellaceae phylogeny through synthesis of multi-gene phylogenetics and phylogenomics.</title>
        <authorList>
            <person name="Vandepol N."/>
            <person name="Liber J."/>
            <person name="Desiro A."/>
            <person name="Na H."/>
            <person name="Kennedy M."/>
            <person name="Barry K."/>
            <person name="Grigoriev I.V."/>
            <person name="Miller A.N."/>
            <person name="O'Donnell K."/>
            <person name="Stajich J.E."/>
            <person name="Bonito G."/>
        </authorList>
    </citation>
    <scope>NUCLEOTIDE SEQUENCE</scope>
    <source>
        <strain evidence="2">NRRL 6426</strain>
    </source>
</reference>
<proteinExistence type="predicted"/>
<name>A0A9P5RVQ9_9FUNG</name>
<feature type="region of interest" description="Disordered" evidence="1">
    <location>
        <begin position="1"/>
        <end position="27"/>
    </location>
</feature>
<sequence>MPPKATNAQSTSIVTATPNPQKRKAPFHDRSKKAKIIDLYESCKVQGADITEEFIALKFLWSVNSVRTILITYKRQQAQSPYYPTGAIVTSTKLSSQACVIWTEMKPFFHQYIRPIARI</sequence>
<dbReference type="Proteomes" id="UP000748756">
    <property type="component" value="Unassembled WGS sequence"/>
</dbReference>
<protein>
    <submittedName>
        <fullName evidence="2">Uncharacterized protein</fullName>
    </submittedName>
</protein>
<evidence type="ECO:0000313" key="3">
    <source>
        <dbReference type="Proteomes" id="UP000748756"/>
    </source>
</evidence>
<gene>
    <name evidence="2" type="ORF">BG015_009567</name>
</gene>
<comment type="caution">
    <text evidence="2">The sequence shown here is derived from an EMBL/GenBank/DDBJ whole genome shotgun (WGS) entry which is preliminary data.</text>
</comment>
<evidence type="ECO:0000256" key="1">
    <source>
        <dbReference type="SAM" id="MobiDB-lite"/>
    </source>
</evidence>
<evidence type="ECO:0000313" key="2">
    <source>
        <dbReference type="EMBL" id="KAF9148682.1"/>
    </source>
</evidence>
<dbReference type="AlphaFoldDB" id="A0A9P5RVQ9"/>
<feature type="compositionally biased region" description="Polar residues" evidence="1">
    <location>
        <begin position="1"/>
        <end position="20"/>
    </location>
</feature>